<evidence type="ECO:0000313" key="2">
    <source>
        <dbReference type="EMBL" id="KDN82815.1"/>
    </source>
</evidence>
<sequence>MGAIAHSHPRARLHHGTHHRTHRRPHRPGTVAEFEPG</sequence>
<evidence type="ECO:0000313" key="3">
    <source>
        <dbReference type="Proteomes" id="UP000027178"/>
    </source>
</evidence>
<dbReference type="HOGENOM" id="CLU_3344668_0_0_11"/>
<proteinExistence type="predicted"/>
<dbReference type="EMBL" id="JNBY01000101">
    <property type="protein sequence ID" value="KDN82815.1"/>
    <property type="molecule type" value="Genomic_DNA"/>
</dbReference>
<gene>
    <name evidence="2" type="ORF">KCH_54190</name>
</gene>
<name>A0A066YY22_9ACTN</name>
<comment type="caution">
    <text evidence="2">The sequence shown here is derived from an EMBL/GenBank/DDBJ whole genome shotgun (WGS) entry which is preliminary data.</text>
</comment>
<protein>
    <submittedName>
        <fullName evidence="2">Uncharacterized protein</fullName>
    </submittedName>
</protein>
<reference evidence="2 3" key="1">
    <citation type="submission" date="2014-05" db="EMBL/GenBank/DDBJ databases">
        <title>Draft Genome Sequence of Kitasatospora cheerisanensis KCTC 2395.</title>
        <authorList>
            <person name="Nam D.H."/>
        </authorList>
    </citation>
    <scope>NUCLEOTIDE SEQUENCE [LARGE SCALE GENOMIC DNA]</scope>
    <source>
        <strain evidence="2 3">KCTC 2395</strain>
    </source>
</reference>
<evidence type="ECO:0000256" key="1">
    <source>
        <dbReference type="SAM" id="MobiDB-lite"/>
    </source>
</evidence>
<keyword evidence="3" id="KW-1185">Reference proteome</keyword>
<organism evidence="2 3">
    <name type="scientific">Kitasatospora cheerisanensis KCTC 2395</name>
    <dbReference type="NCBI Taxonomy" id="1348663"/>
    <lineage>
        <taxon>Bacteria</taxon>
        <taxon>Bacillati</taxon>
        <taxon>Actinomycetota</taxon>
        <taxon>Actinomycetes</taxon>
        <taxon>Kitasatosporales</taxon>
        <taxon>Streptomycetaceae</taxon>
        <taxon>Kitasatospora</taxon>
    </lineage>
</organism>
<feature type="region of interest" description="Disordered" evidence="1">
    <location>
        <begin position="1"/>
        <end position="37"/>
    </location>
</feature>
<dbReference type="Proteomes" id="UP000027178">
    <property type="component" value="Unassembled WGS sequence"/>
</dbReference>
<feature type="compositionally biased region" description="Basic residues" evidence="1">
    <location>
        <begin position="7"/>
        <end position="27"/>
    </location>
</feature>
<accession>A0A066YY22</accession>
<dbReference type="AlphaFoldDB" id="A0A066YY22"/>